<evidence type="ECO:0000313" key="11">
    <source>
        <dbReference type="EMBL" id="CAK7920576.1"/>
    </source>
</evidence>
<dbReference type="PANTHER" id="PTHR45618">
    <property type="entry name" value="MITOCHONDRIAL DICARBOXYLATE CARRIER-RELATED"/>
    <property type="match status" value="1"/>
</dbReference>
<dbReference type="PROSITE" id="PS50920">
    <property type="entry name" value="SOLCAR"/>
    <property type="match status" value="2"/>
</dbReference>
<feature type="repeat" description="Solcar" evidence="8">
    <location>
        <begin position="104"/>
        <end position="191"/>
    </location>
</feature>
<dbReference type="InterPro" id="IPR050391">
    <property type="entry name" value="Mito_Metabolite_Transporter"/>
</dbReference>
<comment type="subcellular location">
    <subcellularLocation>
        <location evidence="1">Membrane</location>
        <topology evidence="1">Multi-pass membrane protein</topology>
    </subcellularLocation>
</comment>
<comment type="caution">
    <text evidence="11">The sequence shown here is derived from an EMBL/GenBank/DDBJ whole genome shotgun (WGS) entry which is preliminary data.</text>
</comment>
<gene>
    <name evidence="11" type="ORF">PM001_LOCUS6736</name>
</gene>
<dbReference type="GO" id="GO:0016020">
    <property type="term" value="C:membrane"/>
    <property type="evidence" value="ECO:0007669"/>
    <property type="project" value="UniProtKB-SubCell"/>
</dbReference>
<protein>
    <submittedName>
        <fullName evidence="11">Uncharacterized protein</fullName>
    </submittedName>
</protein>
<name>A0AAV1TGZ2_9STRA</name>
<dbReference type="Proteomes" id="UP001162060">
    <property type="component" value="Unassembled WGS sequence"/>
</dbReference>
<evidence type="ECO:0000256" key="7">
    <source>
        <dbReference type="ARBA" id="ARBA00023136"/>
    </source>
</evidence>
<evidence type="ECO:0000256" key="4">
    <source>
        <dbReference type="ARBA" id="ARBA00022692"/>
    </source>
</evidence>
<evidence type="ECO:0000256" key="8">
    <source>
        <dbReference type="PROSITE-ProRule" id="PRU00282"/>
    </source>
</evidence>
<evidence type="ECO:0000256" key="2">
    <source>
        <dbReference type="ARBA" id="ARBA00006375"/>
    </source>
</evidence>
<organism evidence="11 12">
    <name type="scientific">Peronospora matthiolae</name>
    <dbReference type="NCBI Taxonomy" id="2874970"/>
    <lineage>
        <taxon>Eukaryota</taxon>
        <taxon>Sar</taxon>
        <taxon>Stramenopiles</taxon>
        <taxon>Oomycota</taxon>
        <taxon>Peronosporomycetes</taxon>
        <taxon>Peronosporales</taxon>
        <taxon>Peronosporaceae</taxon>
        <taxon>Peronospora</taxon>
    </lineage>
</organism>
<dbReference type="InterPro" id="IPR018108">
    <property type="entry name" value="MCP_transmembrane"/>
</dbReference>
<comment type="similarity">
    <text evidence="2 9">Belongs to the mitochondrial carrier (TC 2.A.29) family.</text>
</comment>
<evidence type="ECO:0000256" key="3">
    <source>
        <dbReference type="ARBA" id="ARBA00022448"/>
    </source>
</evidence>
<reference evidence="11" key="1">
    <citation type="submission" date="2024-01" db="EMBL/GenBank/DDBJ databases">
        <authorList>
            <person name="Webb A."/>
        </authorList>
    </citation>
    <scope>NUCLEOTIDE SEQUENCE</scope>
    <source>
        <strain evidence="11">Pm1</strain>
    </source>
</reference>
<evidence type="ECO:0000256" key="5">
    <source>
        <dbReference type="ARBA" id="ARBA00022737"/>
    </source>
</evidence>
<dbReference type="Gene3D" id="1.50.40.10">
    <property type="entry name" value="Mitochondrial carrier domain"/>
    <property type="match status" value="1"/>
</dbReference>
<dbReference type="Pfam" id="PF00153">
    <property type="entry name" value="Mito_carr"/>
    <property type="match status" value="2"/>
</dbReference>
<evidence type="ECO:0000256" key="1">
    <source>
        <dbReference type="ARBA" id="ARBA00004141"/>
    </source>
</evidence>
<dbReference type="AlphaFoldDB" id="A0AAV1TGZ2"/>
<feature type="transmembrane region" description="Helical" evidence="10">
    <location>
        <begin position="204"/>
        <end position="227"/>
    </location>
</feature>
<evidence type="ECO:0000313" key="12">
    <source>
        <dbReference type="Proteomes" id="UP001162060"/>
    </source>
</evidence>
<feature type="repeat" description="Solcar" evidence="8">
    <location>
        <begin position="202"/>
        <end position="287"/>
    </location>
</feature>
<accession>A0AAV1TGZ2</accession>
<keyword evidence="4 8" id="KW-0812">Transmembrane</keyword>
<dbReference type="EMBL" id="CAKLBY020000052">
    <property type="protein sequence ID" value="CAK7920576.1"/>
    <property type="molecule type" value="Genomic_DNA"/>
</dbReference>
<keyword evidence="3 9" id="KW-0813">Transport</keyword>
<dbReference type="SUPFAM" id="SSF103506">
    <property type="entry name" value="Mitochondrial carrier"/>
    <property type="match status" value="1"/>
</dbReference>
<evidence type="ECO:0000256" key="9">
    <source>
        <dbReference type="RuleBase" id="RU000488"/>
    </source>
</evidence>
<sequence>MNSPNVSTRQLHVRQCVRSIRRVLHAPIRAAKSSLTDVQARKNRTLHCHATNPPTTGSLQTVSGHLWGSHERGGHALDHTICSVPLSKDGAVCWNDGNSISTGHNVLLGMTGRVIGGMVGNLVDIVTIRMQVDSQLPAAKRRHYKHVVDGLIRVEKEEGPAALVRGIRPDVVRAMMLTRGQIAVFDLVRSTIFTKHTVLKHADFMTYVMAGMVAGLVATTACAPAGVGKTRLMNMHMNEYKSATDCLVQVVKLEGLRRLHKGCLPAYVRLGAQTLLTFVFLEQIANRLL</sequence>
<keyword evidence="6 10" id="KW-1133">Transmembrane helix</keyword>
<dbReference type="InterPro" id="IPR023395">
    <property type="entry name" value="MCP_dom_sf"/>
</dbReference>
<evidence type="ECO:0000256" key="10">
    <source>
        <dbReference type="SAM" id="Phobius"/>
    </source>
</evidence>
<keyword evidence="7 8" id="KW-0472">Membrane</keyword>
<proteinExistence type="inferred from homology"/>
<evidence type="ECO:0000256" key="6">
    <source>
        <dbReference type="ARBA" id="ARBA00022989"/>
    </source>
</evidence>
<keyword evidence="5" id="KW-0677">Repeat</keyword>